<sequence length="138" mass="15551">MLWLDAPTCNHPRNTRSAWHSATQMNHYFQACARMSVIANLKGIDKLDIDMLQYTLDQNYRSHYSHVPLFAQTMILTLGCYSAFTALCKHITYDSHVNSFDSSGEIESNSQSIYGAILARDRFGNPKTSCGIVGHKIC</sequence>
<comment type="caution">
    <text evidence="1">The sequence shown here is derived from an EMBL/GenBank/DDBJ whole genome shotgun (WGS) entry which is preliminary data.</text>
</comment>
<organism evidence="1 2">
    <name type="scientific">Thanatephorus cucumeris (strain AG1-IA)</name>
    <name type="common">Rice sheath blight fungus</name>
    <name type="synonym">Rhizoctonia solani</name>
    <dbReference type="NCBI Taxonomy" id="983506"/>
    <lineage>
        <taxon>Eukaryota</taxon>
        <taxon>Fungi</taxon>
        <taxon>Dikarya</taxon>
        <taxon>Basidiomycota</taxon>
        <taxon>Agaricomycotina</taxon>
        <taxon>Agaricomycetes</taxon>
        <taxon>Cantharellales</taxon>
        <taxon>Ceratobasidiaceae</taxon>
        <taxon>Rhizoctonia</taxon>
        <taxon>Rhizoctonia solani AG-1</taxon>
    </lineage>
</organism>
<dbReference type="AlphaFoldDB" id="L8X623"/>
<keyword evidence="2" id="KW-1185">Reference proteome</keyword>
<reference evidence="1 2" key="1">
    <citation type="journal article" date="2013" name="Nat. Commun.">
        <title>The evolution and pathogenic mechanisms of the rice sheath blight pathogen.</title>
        <authorList>
            <person name="Zheng A."/>
            <person name="Lin R."/>
            <person name="Xu L."/>
            <person name="Qin P."/>
            <person name="Tang C."/>
            <person name="Ai P."/>
            <person name="Zhang D."/>
            <person name="Liu Y."/>
            <person name="Sun Z."/>
            <person name="Feng H."/>
            <person name="Wang Y."/>
            <person name="Chen Y."/>
            <person name="Liang X."/>
            <person name="Fu R."/>
            <person name="Li Q."/>
            <person name="Zhang J."/>
            <person name="Yu X."/>
            <person name="Xie Z."/>
            <person name="Ding L."/>
            <person name="Guan P."/>
            <person name="Tang J."/>
            <person name="Liang Y."/>
            <person name="Wang S."/>
            <person name="Deng Q."/>
            <person name="Li S."/>
            <person name="Zhu J."/>
            <person name="Wang L."/>
            <person name="Liu H."/>
            <person name="Li P."/>
        </authorList>
    </citation>
    <scope>NUCLEOTIDE SEQUENCE [LARGE SCALE GENOMIC DNA]</scope>
    <source>
        <strain evidence="2">AG-1 IA</strain>
    </source>
</reference>
<protein>
    <submittedName>
        <fullName evidence="1">Uncharacterized protein</fullName>
    </submittedName>
</protein>
<dbReference type="EMBL" id="AFRT01000056">
    <property type="protein sequence ID" value="ELU45650.1"/>
    <property type="molecule type" value="Genomic_DNA"/>
</dbReference>
<evidence type="ECO:0000313" key="1">
    <source>
        <dbReference type="EMBL" id="ELU45650.1"/>
    </source>
</evidence>
<evidence type="ECO:0000313" key="2">
    <source>
        <dbReference type="Proteomes" id="UP000011668"/>
    </source>
</evidence>
<gene>
    <name evidence="1" type="ORF">AG1IA_00322</name>
</gene>
<dbReference type="Proteomes" id="UP000011668">
    <property type="component" value="Unassembled WGS sequence"/>
</dbReference>
<accession>L8X623</accession>
<name>L8X623_THACA</name>
<proteinExistence type="predicted"/>
<dbReference type="HOGENOM" id="CLU_1856652_0_0_1"/>